<dbReference type="EMBL" id="LUCM01005419">
    <property type="protein sequence ID" value="KAA0192850.1"/>
    <property type="molecule type" value="Genomic_DNA"/>
</dbReference>
<evidence type="ECO:0000256" key="1">
    <source>
        <dbReference type="SAM" id="MobiDB-lite"/>
    </source>
</evidence>
<gene>
    <name evidence="2" type="ORF">FBUS_10244</name>
</gene>
<sequence length="702" mass="79822">MQTPTTNRTCASSVSCPSMAKQKSERIISSTPLSNSETIAHRKPWNSSVRIDQSLTTYQVTTKPKRSRYNKEHIKPLSLDEVSKSGSMKSRAWCLSFASPQRDQLRITARNLNKPDLSDLSRFVDEKTVGRDLTDDPMTVADAPTLKTTPKTLSKQQKEQSPSQKQDTRRIPSWTESPNLGHVDKKLPDVTTEDVAENLGIEFNRLVNACADFENLISRICVWYVKARTAIDAAHDCKDECRHKKLLYPLITDYLNQLQTLLGTCLPSDLCINRSLQAKSTGNEFATGLVSNHPPSSVVFVEQINPQLTNTSENPKQTDENSFGFKHIENDKTDHLVDVINMDPFNKTPMTTRRQADITNPWVTVQSTQTPGVDTVTSDQTTQLHCVRGDINTNCYLECYNTRPSRYQVDHTQPAFADVEKLSPLPSPINDEINENTNGNNLSSFLTQPRNSFFRMTEHNLYTNENNFHFGYPVTKEPEHRDNRIILNRAAPKANRLRFNVSRRMHNTCYAFMEWEIHEIHSPAELINTPYHGIVEQTSPEPVQNALVYHTPVDTIIQNIHRQDPVILVEAVPMYGPNGNWADLPVGTYDIQQFTNNPTMTEHEFMLEMNSHDRNRDLVFGTLPAPPEEFIRGEYGLLNESDLSQSVYNDKFELDCLVPRRSGKRPNTPYLLWKCATTRTDSSLNDYVCSVALLVRSRDCTT</sequence>
<keyword evidence="3" id="KW-1185">Reference proteome</keyword>
<dbReference type="AlphaFoldDB" id="A0A8E0VK12"/>
<dbReference type="OrthoDB" id="6249991at2759"/>
<feature type="compositionally biased region" description="Low complexity" evidence="1">
    <location>
        <begin position="144"/>
        <end position="165"/>
    </location>
</feature>
<feature type="region of interest" description="Disordered" evidence="1">
    <location>
        <begin position="21"/>
        <end position="45"/>
    </location>
</feature>
<accession>A0A8E0VK12</accession>
<organism evidence="2 3">
    <name type="scientific">Fasciolopsis buskii</name>
    <dbReference type="NCBI Taxonomy" id="27845"/>
    <lineage>
        <taxon>Eukaryota</taxon>
        <taxon>Metazoa</taxon>
        <taxon>Spiralia</taxon>
        <taxon>Lophotrochozoa</taxon>
        <taxon>Platyhelminthes</taxon>
        <taxon>Trematoda</taxon>
        <taxon>Digenea</taxon>
        <taxon>Plagiorchiida</taxon>
        <taxon>Echinostomata</taxon>
        <taxon>Echinostomatoidea</taxon>
        <taxon>Fasciolidae</taxon>
        <taxon>Fasciolopsis</taxon>
    </lineage>
</organism>
<reference evidence="2" key="1">
    <citation type="submission" date="2019-05" db="EMBL/GenBank/DDBJ databases">
        <title>Annotation for the trematode Fasciolopsis buski.</title>
        <authorList>
            <person name="Choi Y.-J."/>
        </authorList>
    </citation>
    <scope>NUCLEOTIDE SEQUENCE</scope>
    <source>
        <strain evidence="2">HT</strain>
        <tissue evidence="2">Whole worm</tissue>
    </source>
</reference>
<proteinExistence type="predicted"/>
<comment type="caution">
    <text evidence="2">The sequence shown here is derived from an EMBL/GenBank/DDBJ whole genome shotgun (WGS) entry which is preliminary data.</text>
</comment>
<dbReference type="Proteomes" id="UP000728185">
    <property type="component" value="Unassembled WGS sequence"/>
</dbReference>
<feature type="region of interest" description="Disordered" evidence="1">
    <location>
        <begin position="132"/>
        <end position="188"/>
    </location>
</feature>
<evidence type="ECO:0000313" key="2">
    <source>
        <dbReference type="EMBL" id="KAA0192850.1"/>
    </source>
</evidence>
<feature type="compositionally biased region" description="Polar residues" evidence="1">
    <location>
        <begin position="27"/>
        <end position="38"/>
    </location>
</feature>
<name>A0A8E0VK12_9TREM</name>
<evidence type="ECO:0000313" key="3">
    <source>
        <dbReference type="Proteomes" id="UP000728185"/>
    </source>
</evidence>
<protein>
    <submittedName>
        <fullName evidence="2">Uncharacterized protein</fullName>
    </submittedName>
</protein>